<evidence type="ECO:0000256" key="1">
    <source>
        <dbReference type="SAM" id="MobiDB-lite"/>
    </source>
</evidence>
<reference evidence="3" key="2">
    <citation type="submission" date="2022-10" db="EMBL/GenBank/DDBJ databases">
        <authorList>
            <consortium name="ENA_rothamsted_submissions"/>
            <consortium name="culmorum"/>
            <person name="King R."/>
        </authorList>
    </citation>
    <scope>NUCLEOTIDE SEQUENCE</scope>
</reference>
<feature type="compositionally biased region" description="Basic and acidic residues" evidence="1">
    <location>
        <begin position="111"/>
        <end position="125"/>
    </location>
</feature>
<reference evidence="3" key="1">
    <citation type="submission" date="2021-12" db="EMBL/GenBank/DDBJ databases">
        <authorList>
            <person name="King R."/>
        </authorList>
    </citation>
    <scope>NUCLEOTIDE SEQUENCE</scope>
</reference>
<feature type="compositionally biased region" description="Pro residues" evidence="1">
    <location>
        <begin position="51"/>
        <end position="66"/>
    </location>
</feature>
<feature type="compositionally biased region" description="Polar residues" evidence="1">
    <location>
        <begin position="70"/>
        <end position="93"/>
    </location>
</feature>
<dbReference type="EMBL" id="OU893340">
    <property type="protein sequence ID" value="CAG9796921.1"/>
    <property type="molecule type" value="Genomic_DNA"/>
</dbReference>
<proteinExistence type="predicted"/>
<organism evidence="3 4">
    <name type="scientific">Diatraea saccharalis</name>
    <name type="common">sugarcane borer</name>
    <dbReference type="NCBI Taxonomy" id="40085"/>
    <lineage>
        <taxon>Eukaryota</taxon>
        <taxon>Metazoa</taxon>
        <taxon>Ecdysozoa</taxon>
        <taxon>Arthropoda</taxon>
        <taxon>Hexapoda</taxon>
        <taxon>Insecta</taxon>
        <taxon>Pterygota</taxon>
        <taxon>Neoptera</taxon>
        <taxon>Endopterygota</taxon>
        <taxon>Lepidoptera</taxon>
        <taxon>Glossata</taxon>
        <taxon>Ditrysia</taxon>
        <taxon>Pyraloidea</taxon>
        <taxon>Crambidae</taxon>
        <taxon>Crambinae</taxon>
        <taxon>Diatraea</taxon>
    </lineage>
</organism>
<feature type="signal peptide" evidence="2">
    <location>
        <begin position="1"/>
        <end position="19"/>
    </location>
</feature>
<dbReference type="Proteomes" id="UP001153714">
    <property type="component" value="Chromosome 9"/>
</dbReference>
<evidence type="ECO:0000313" key="4">
    <source>
        <dbReference type="Proteomes" id="UP001153714"/>
    </source>
</evidence>
<protein>
    <submittedName>
        <fullName evidence="3">Uncharacterized protein</fullName>
    </submittedName>
</protein>
<accession>A0A9N9RHM0</accession>
<gene>
    <name evidence="3" type="ORF">DIATSA_LOCUS14068</name>
</gene>
<feature type="region of interest" description="Disordered" evidence="1">
    <location>
        <begin position="45"/>
        <end position="136"/>
    </location>
</feature>
<evidence type="ECO:0000256" key="2">
    <source>
        <dbReference type="SAM" id="SignalP"/>
    </source>
</evidence>
<keyword evidence="2" id="KW-0732">Signal</keyword>
<evidence type="ECO:0000313" key="3">
    <source>
        <dbReference type="EMBL" id="CAG9796921.1"/>
    </source>
</evidence>
<sequence>MWWLGSLFVMSVVFGFSSSADFEYIGSLQRLRRSPHYHCPPYFYDSQPRQYPGPPPFWPPPPPPRPYFQERQNYQNEPQPKNFDQNPVNQPYNEGQPLAKPQNSQGEITDPDSKPCDQCDKKGHDTAISNAKSVSGSAVAVAIAGKGNNT</sequence>
<feature type="chain" id="PRO_5040337486" evidence="2">
    <location>
        <begin position="20"/>
        <end position="150"/>
    </location>
</feature>
<dbReference type="AlphaFoldDB" id="A0A9N9RHM0"/>
<name>A0A9N9RHM0_9NEOP</name>
<keyword evidence="4" id="KW-1185">Reference proteome</keyword>
<dbReference type="OrthoDB" id="7416776at2759"/>